<dbReference type="GO" id="GO:0017147">
    <property type="term" value="F:Wnt-protein binding"/>
    <property type="evidence" value="ECO:0007669"/>
    <property type="project" value="TreeGrafter"/>
</dbReference>
<feature type="domain" description="Nidogen G2 beta-barrel" evidence="17">
    <location>
        <begin position="366"/>
        <end position="599"/>
    </location>
</feature>
<sequence length="1225" mass="135004">SSIDLVAFRYFPIYPAGGLQQGVRLKPGAYGPKGAALIINTNGFVAVSQPPEESEYLGNTPAGFGMIAVLMGDLDTSDGVGSVYFRQDRRPATLQRAAEHINRAFPEDEEVELSHAVVVTWRHVASHEPHGRGDGLSNRKNTFQMVIASGDKVSYAILLYPREGLQFLSTSVGGGTVPMQAGFNQGPVKYTFWSTQPGNYYQITSDNEQSVKDLAEQTNSGKRGVWVFEIGTAPYFSSITAGEVTAFSPDTKAEDDPPSPARHAVSPGGHREVQHPRYDTQPHEAHKGAQEPHADVCSSTLQPTARDPVILCYALYTVFSYNFETCANNRQKCSTFADCRDYPSGYCCHCRPGFYGNGKQCVAEGKPQRMNGKVNGRVYVGNSPSPVELRNNDLHSYVVANDGRAYVAISTIPISLGPSLLPLSSLGGVIGWAFALEQPSFENGFSITGGEFTRQAEVTFLPGNEKLTIRQNFQGIDEHEHLVVNTELEGRVPQIPRAATVQIDPYSEIYQYSNNLITSSSTREYTINHDDGSSETRTFQWRQTITFQGCPHDESSRTALSPQQLSVDQVFVMYDDGNQLIRYAMSNKIGSVNEPRDNPCFTGQHRCDTNAVCRPGHGNQFTCECTGGFTGDGYTCYDLDECRETPHVCDRNAICSNYPGTYRCQCIDGFQFASDGHTCVEVDQPVDHCQRGTHNCDIPERARCIYTGGSSYTCSCLSGFQGDGRACRDIDECQLGRCHQDAICYNTQGSFTCQCRAGFHGDGFYCSPGLCPFLTKENVAAQHLHLVAGGAIPPCDPLKGCEMCPWYCASSVIFTSIQPFALILCVAPLYPERQKTRCEHHRESVLGAEPRGPRPPLGQYVPECDEAGNYKPVQCHASIRKCWCVDRNGVEIPGTRTEWGTVPMCIDPNTEPRPVGPTPRPDVHPLPPGTHLLFAQSGKIEHVPLDGYNMKKNEAKAVLYLPDKVVIGVAYDCVDKVIFWTDITSPSISKASLHGGEPTTVISSDLESPEGIAIDHLGRTMFWTDSMQDRIEVASLDGRQRRVLINTGLVNPRAIIADPIRGYLYWTDWNRDAPKIETSYMDGSNRRVLVKDDLGLPNGLTLDPQTSLLCWADAGTLRVECMNPSVSNRKKVLEGIQYPFGITAYGSNLYYTDWQRQVDGGPVDSSTKKETDEFLPSKRSRLYGITIAYAQCPSGTTASLRHFAFTFVCCFPTFTAENPPRTYVL</sequence>
<feature type="domain" description="EGF-like" evidence="16">
    <location>
        <begin position="685"/>
        <end position="728"/>
    </location>
</feature>
<dbReference type="SUPFAM" id="SSF54511">
    <property type="entry name" value="GFP-like"/>
    <property type="match status" value="1"/>
</dbReference>
<keyword evidence="11" id="KW-0325">Glycoprotein</keyword>
<dbReference type="PROSITE" id="PS50993">
    <property type="entry name" value="NIDOGEN_G2"/>
    <property type="match status" value="1"/>
</dbReference>
<feature type="region of interest" description="Disordered" evidence="15">
    <location>
        <begin position="248"/>
        <end position="299"/>
    </location>
</feature>
<comment type="caution">
    <text evidence="12">Lacks conserved residue(s) required for the propagation of feature annotation.</text>
</comment>
<dbReference type="PANTHER" id="PTHR46513:SF6">
    <property type="entry name" value="NIDOGEN-1"/>
    <property type="match status" value="1"/>
</dbReference>
<dbReference type="InterPro" id="IPR000033">
    <property type="entry name" value="LDLR_classB_rpt"/>
</dbReference>
<dbReference type="InterPro" id="IPR000716">
    <property type="entry name" value="Thyroglobulin_1"/>
</dbReference>
<dbReference type="Pfam" id="PF00086">
    <property type="entry name" value="Thyroglobulin_1"/>
    <property type="match status" value="1"/>
</dbReference>
<evidence type="ECO:0000256" key="12">
    <source>
        <dbReference type="PROSITE-ProRule" id="PRU00076"/>
    </source>
</evidence>
<evidence type="ECO:0000256" key="13">
    <source>
        <dbReference type="PROSITE-ProRule" id="PRU00461"/>
    </source>
</evidence>
<evidence type="ECO:0000256" key="5">
    <source>
        <dbReference type="ARBA" id="ARBA00022729"/>
    </source>
</evidence>
<dbReference type="CDD" id="cd00054">
    <property type="entry name" value="EGF_CA"/>
    <property type="match status" value="3"/>
</dbReference>
<dbReference type="SUPFAM" id="SSF57184">
    <property type="entry name" value="Growth factor receptor domain"/>
    <property type="match status" value="1"/>
</dbReference>
<dbReference type="PROSITE" id="PS51220">
    <property type="entry name" value="NIDO"/>
    <property type="match status" value="1"/>
</dbReference>
<evidence type="ECO:0000256" key="1">
    <source>
        <dbReference type="ARBA" id="ARBA00004302"/>
    </source>
</evidence>
<dbReference type="GO" id="GO:0005604">
    <property type="term" value="C:basement membrane"/>
    <property type="evidence" value="ECO:0007669"/>
    <property type="project" value="UniProtKB-SubCell"/>
</dbReference>
<dbReference type="Pfam" id="PF12947">
    <property type="entry name" value="EGF_3"/>
    <property type="match status" value="1"/>
</dbReference>
<reference evidence="20" key="2">
    <citation type="submission" date="2025-08" db="UniProtKB">
        <authorList>
            <consortium name="Ensembl"/>
        </authorList>
    </citation>
    <scope>IDENTIFICATION</scope>
</reference>
<dbReference type="GO" id="GO:0007160">
    <property type="term" value="P:cell-matrix adhesion"/>
    <property type="evidence" value="ECO:0007669"/>
    <property type="project" value="InterPro"/>
</dbReference>
<dbReference type="SUPFAM" id="SSF63825">
    <property type="entry name" value="YWTD domain"/>
    <property type="match status" value="1"/>
</dbReference>
<dbReference type="CDD" id="cd00255">
    <property type="entry name" value="nidG2"/>
    <property type="match status" value="1"/>
</dbReference>
<feature type="domain" description="EGF-like" evidence="16">
    <location>
        <begin position="729"/>
        <end position="767"/>
    </location>
</feature>
<dbReference type="FunFam" id="2.120.10.30:FF:000030">
    <property type="entry name" value="Nidogen 1"/>
    <property type="match status" value="1"/>
</dbReference>
<dbReference type="Pfam" id="PF12662">
    <property type="entry name" value="cEGF"/>
    <property type="match status" value="1"/>
</dbReference>
<feature type="domain" description="EGF-like" evidence="16">
    <location>
        <begin position="638"/>
        <end position="680"/>
    </location>
</feature>
<dbReference type="CDD" id="cd00191">
    <property type="entry name" value="TY"/>
    <property type="match status" value="1"/>
</dbReference>
<dbReference type="GO" id="GO:0060070">
    <property type="term" value="P:canonical Wnt signaling pathway"/>
    <property type="evidence" value="ECO:0007669"/>
    <property type="project" value="TreeGrafter"/>
</dbReference>
<dbReference type="InterPro" id="IPR009017">
    <property type="entry name" value="GFP"/>
</dbReference>
<keyword evidence="9" id="KW-0130">Cell adhesion</keyword>
<dbReference type="PROSITE" id="PS51120">
    <property type="entry name" value="LDLRB"/>
    <property type="match status" value="3"/>
</dbReference>
<reference evidence="20" key="3">
    <citation type="submission" date="2025-09" db="UniProtKB">
        <authorList>
            <consortium name="Ensembl"/>
        </authorList>
    </citation>
    <scope>IDENTIFICATION</scope>
</reference>
<dbReference type="InterPro" id="IPR003886">
    <property type="entry name" value="NIDO_dom"/>
</dbReference>
<name>A0A8D0CNI0_SCLFO</name>
<dbReference type="SMART" id="SM00211">
    <property type="entry name" value="TY"/>
    <property type="match status" value="1"/>
</dbReference>
<accession>A0A8D0CNI0</accession>
<dbReference type="GeneTree" id="ENSGT00940000156318"/>
<dbReference type="Pfam" id="PF07645">
    <property type="entry name" value="EGF_CA"/>
    <property type="match status" value="1"/>
</dbReference>
<feature type="repeat" description="LDL-receptor class B" evidence="13">
    <location>
        <begin position="1062"/>
        <end position="1106"/>
    </location>
</feature>
<dbReference type="SMART" id="SM00179">
    <property type="entry name" value="EGF_CA"/>
    <property type="match status" value="3"/>
</dbReference>
<dbReference type="SUPFAM" id="SSF57610">
    <property type="entry name" value="Thyroglobulin type-1 domain"/>
    <property type="match status" value="1"/>
</dbReference>
<dbReference type="GO" id="GO:0005886">
    <property type="term" value="C:plasma membrane"/>
    <property type="evidence" value="ECO:0007669"/>
    <property type="project" value="TreeGrafter"/>
</dbReference>
<dbReference type="Gene3D" id="2.120.10.30">
    <property type="entry name" value="TolB, C-terminal domain"/>
    <property type="match status" value="1"/>
</dbReference>
<reference evidence="20 21" key="1">
    <citation type="submission" date="2019-04" db="EMBL/GenBank/DDBJ databases">
        <authorList>
            <consortium name="Wellcome Sanger Institute Data Sharing"/>
        </authorList>
    </citation>
    <scope>NUCLEOTIDE SEQUENCE [LARGE SCALE GENOMIC DNA]</scope>
</reference>
<dbReference type="Pfam" id="PF06119">
    <property type="entry name" value="NIDO"/>
    <property type="match status" value="1"/>
</dbReference>
<dbReference type="FunFam" id="2.10.25.10:FF:000014">
    <property type="entry name" value="Latent-transforming growth factor beta-binding protein 3"/>
    <property type="match status" value="1"/>
</dbReference>
<feature type="domain" description="Thyroglobulin type-1" evidence="18">
    <location>
        <begin position="835"/>
        <end position="905"/>
    </location>
</feature>
<dbReference type="InterPro" id="IPR050778">
    <property type="entry name" value="Cueball_EGF_LRP_Nidogen"/>
</dbReference>
<dbReference type="InterPro" id="IPR011042">
    <property type="entry name" value="6-blade_b-propeller_TolB-like"/>
</dbReference>
<dbReference type="Gene3D" id="4.10.800.10">
    <property type="entry name" value="Thyroglobulin type-1"/>
    <property type="match status" value="1"/>
</dbReference>
<proteinExistence type="predicted"/>
<keyword evidence="5" id="KW-0732">Signal</keyword>
<dbReference type="PROSITE" id="PS01187">
    <property type="entry name" value="EGF_CA"/>
    <property type="match status" value="1"/>
</dbReference>
<evidence type="ECO:0000256" key="11">
    <source>
        <dbReference type="ARBA" id="ARBA00023180"/>
    </source>
</evidence>
<protein>
    <submittedName>
        <fullName evidence="20">Nidogen 1</fullName>
    </submittedName>
</protein>
<dbReference type="GO" id="GO:0005509">
    <property type="term" value="F:calcium ion binding"/>
    <property type="evidence" value="ECO:0007669"/>
    <property type="project" value="InterPro"/>
</dbReference>
<evidence type="ECO:0000313" key="21">
    <source>
        <dbReference type="Proteomes" id="UP000694397"/>
    </source>
</evidence>
<evidence type="ECO:0000259" key="16">
    <source>
        <dbReference type="PROSITE" id="PS50026"/>
    </source>
</evidence>
<dbReference type="InterPro" id="IPR000742">
    <property type="entry name" value="EGF"/>
</dbReference>
<dbReference type="PROSITE" id="PS00010">
    <property type="entry name" value="ASX_HYDROXYL"/>
    <property type="match status" value="3"/>
</dbReference>
<dbReference type="PANTHER" id="PTHR46513">
    <property type="entry name" value="VITELLOGENIN RECEPTOR-LIKE PROTEIN-RELATED-RELATED"/>
    <property type="match status" value="1"/>
</dbReference>
<evidence type="ECO:0000256" key="6">
    <source>
        <dbReference type="ARBA" id="ARBA00022737"/>
    </source>
</evidence>
<feature type="disulfide bond" evidence="14">
    <location>
        <begin position="875"/>
        <end position="882"/>
    </location>
</feature>
<keyword evidence="4 12" id="KW-0245">EGF-like domain</keyword>
<keyword evidence="2" id="KW-0964">Secreted</keyword>
<dbReference type="PROSITE" id="PS01186">
    <property type="entry name" value="EGF_2"/>
    <property type="match status" value="5"/>
</dbReference>
<feature type="repeat" description="LDL-receptor class B" evidence="13">
    <location>
        <begin position="976"/>
        <end position="1018"/>
    </location>
</feature>
<dbReference type="Pfam" id="PF07474">
    <property type="entry name" value="G2F"/>
    <property type="match status" value="1"/>
</dbReference>
<evidence type="ECO:0000256" key="8">
    <source>
        <dbReference type="ARBA" id="ARBA00022869"/>
    </source>
</evidence>
<keyword evidence="10 14" id="KW-1015">Disulfide bond</keyword>
<dbReference type="InterPro" id="IPR000152">
    <property type="entry name" value="EGF-type_Asp/Asn_hydroxyl_site"/>
</dbReference>
<dbReference type="SUPFAM" id="SSF57196">
    <property type="entry name" value="EGF/Laminin"/>
    <property type="match status" value="2"/>
</dbReference>
<evidence type="ECO:0000256" key="15">
    <source>
        <dbReference type="SAM" id="MobiDB-lite"/>
    </source>
</evidence>
<dbReference type="GO" id="GO:0030855">
    <property type="term" value="P:epithelial cell differentiation"/>
    <property type="evidence" value="ECO:0007669"/>
    <property type="project" value="UniProtKB-ARBA"/>
</dbReference>
<keyword evidence="8" id="KW-0084">Basement membrane</keyword>
<evidence type="ECO:0000259" key="17">
    <source>
        <dbReference type="PROSITE" id="PS50993"/>
    </source>
</evidence>
<dbReference type="InterPro" id="IPR049883">
    <property type="entry name" value="NOTCH1_EGF-like"/>
</dbReference>
<dbReference type="InterPro" id="IPR018097">
    <property type="entry name" value="EGF_Ca-bd_CS"/>
</dbReference>
<gene>
    <name evidence="20" type="primary">NID1</name>
    <name evidence="20" type="synonym">nid1a</name>
</gene>
<feature type="compositionally biased region" description="Basic and acidic residues" evidence="15">
    <location>
        <begin position="269"/>
        <end position="294"/>
    </location>
</feature>
<keyword evidence="21" id="KW-1185">Reference proteome</keyword>
<dbReference type="GO" id="GO:0042813">
    <property type="term" value="F:Wnt receptor activity"/>
    <property type="evidence" value="ECO:0007669"/>
    <property type="project" value="TreeGrafter"/>
</dbReference>
<dbReference type="Gene3D" id="2.10.25.10">
    <property type="entry name" value="Laminin"/>
    <property type="match status" value="4"/>
</dbReference>
<evidence type="ECO:0000256" key="4">
    <source>
        <dbReference type="ARBA" id="ARBA00022536"/>
    </source>
</evidence>
<dbReference type="PROSITE" id="PS00484">
    <property type="entry name" value="THYROGLOBULIN_1_1"/>
    <property type="match status" value="1"/>
</dbReference>
<dbReference type="Proteomes" id="UP000694397">
    <property type="component" value="Chromosome 4"/>
</dbReference>
<organism evidence="20 21">
    <name type="scientific">Scleropages formosus</name>
    <name type="common">Asian bonytongue</name>
    <name type="synonym">Osteoglossum formosum</name>
    <dbReference type="NCBI Taxonomy" id="113540"/>
    <lineage>
        <taxon>Eukaryota</taxon>
        <taxon>Metazoa</taxon>
        <taxon>Chordata</taxon>
        <taxon>Craniata</taxon>
        <taxon>Vertebrata</taxon>
        <taxon>Euteleostomi</taxon>
        <taxon>Actinopterygii</taxon>
        <taxon>Neopterygii</taxon>
        <taxon>Teleostei</taxon>
        <taxon>Osteoglossocephala</taxon>
        <taxon>Osteoglossomorpha</taxon>
        <taxon>Osteoglossiformes</taxon>
        <taxon>Osteoglossidae</taxon>
        <taxon>Scleropages</taxon>
    </lineage>
</organism>
<feature type="domain" description="EGF-like" evidence="16">
    <location>
        <begin position="596"/>
        <end position="637"/>
    </location>
</feature>
<dbReference type="PROSITE" id="PS51162">
    <property type="entry name" value="THYROGLOBULIN_1_2"/>
    <property type="match status" value="1"/>
</dbReference>
<dbReference type="Ensembl" id="ENSSFOT00015048858.1">
    <property type="protein sequence ID" value="ENSSFOP00015079378.1"/>
    <property type="gene ID" value="ENSSFOG00015008535.2"/>
</dbReference>
<dbReference type="SMART" id="SM00135">
    <property type="entry name" value="LY"/>
    <property type="match status" value="4"/>
</dbReference>
<evidence type="ECO:0000259" key="19">
    <source>
        <dbReference type="PROSITE" id="PS51220"/>
    </source>
</evidence>
<evidence type="ECO:0000313" key="20">
    <source>
        <dbReference type="Ensembl" id="ENSSFOP00015079378.1"/>
    </source>
</evidence>
<dbReference type="Pfam" id="PF00058">
    <property type="entry name" value="Ldl_recept_b"/>
    <property type="match status" value="3"/>
</dbReference>
<keyword evidence="3" id="KW-0272">Extracellular matrix</keyword>
<dbReference type="Gene3D" id="2.40.155.10">
    <property type="entry name" value="Green fluorescent protein"/>
    <property type="match status" value="1"/>
</dbReference>
<evidence type="ECO:0000259" key="18">
    <source>
        <dbReference type="PROSITE" id="PS51162"/>
    </source>
</evidence>
<evidence type="ECO:0000256" key="10">
    <source>
        <dbReference type="ARBA" id="ARBA00023157"/>
    </source>
</evidence>
<evidence type="ECO:0000256" key="3">
    <source>
        <dbReference type="ARBA" id="ARBA00022530"/>
    </source>
</evidence>
<dbReference type="SMART" id="SM00181">
    <property type="entry name" value="EGF"/>
    <property type="match status" value="5"/>
</dbReference>
<feature type="repeat" description="LDL-receptor class B" evidence="13">
    <location>
        <begin position="1019"/>
        <end position="1061"/>
    </location>
</feature>
<dbReference type="OrthoDB" id="9990982at2759"/>
<dbReference type="InterPro" id="IPR006605">
    <property type="entry name" value="G2_nidogen/fibulin_G2F"/>
</dbReference>
<evidence type="ECO:0000256" key="7">
    <source>
        <dbReference type="ARBA" id="ARBA00022837"/>
    </source>
</evidence>
<dbReference type="InterPro" id="IPR009030">
    <property type="entry name" value="Growth_fac_rcpt_cys_sf"/>
</dbReference>
<comment type="subcellular location">
    <subcellularLocation>
        <location evidence="1">Secreted</location>
        <location evidence="1">Extracellular space</location>
        <location evidence="1">Extracellular matrix</location>
        <location evidence="1">Basement membrane</location>
    </subcellularLocation>
</comment>
<dbReference type="InterPro" id="IPR026823">
    <property type="entry name" value="cEGF"/>
</dbReference>
<dbReference type="SMART" id="SM00539">
    <property type="entry name" value="NIDO"/>
    <property type="match status" value="1"/>
</dbReference>
<keyword evidence="6" id="KW-0677">Repeat</keyword>
<keyword evidence="7" id="KW-0106">Calcium</keyword>
<dbReference type="SMART" id="SM00682">
    <property type="entry name" value="G2F"/>
    <property type="match status" value="1"/>
</dbReference>
<evidence type="ECO:0000256" key="14">
    <source>
        <dbReference type="PROSITE-ProRule" id="PRU00500"/>
    </source>
</evidence>
<dbReference type="FunFam" id="2.10.25.10:FF:000038">
    <property type="entry name" value="Fibrillin 2"/>
    <property type="match status" value="1"/>
</dbReference>
<evidence type="ECO:0000256" key="2">
    <source>
        <dbReference type="ARBA" id="ARBA00022525"/>
    </source>
</evidence>
<dbReference type="AlphaFoldDB" id="A0A8D0CNI0"/>
<dbReference type="InterPro" id="IPR024731">
    <property type="entry name" value="NELL2-like_EGF"/>
</dbReference>
<feature type="domain" description="NIDO" evidence="19">
    <location>
        <begin position="69"/>
        <end position="233"/>
    </location>
</feature>
<dbReference type="InterPro" id="IPR001881">
    <property type="entry name" value="EGF-like_Ca-bd_dom"/>
</dbReference>
<evidence type="ECO:0000256" key="9">
    <source>
        <dbReference type="ARBA" id="ARBA00022889"/>
    </source>
</evidence>
<dbReference type="InterPro" id="IPR036857">
    <property type="entry name" value="Thyroglobulin_1_sf"/>
</dbReference>
<dbReference type="PROSITE" id="PS50026">
    <property type="entry name" value="EGF_3"/>
    <property type="match status" value="4"/>
</dbReference>